<keyword evidence="5" id="KW-1185">Reference proteome</keyword>
<feature type="repeat" description="PPR" evidence="2">
    <location>
        <begin position="123"/>
        <end position="157"/>
    </location>
</feature>
<dbReference type="FunFam" id="1.25.40.10:FF:000031">
    <property type="entry name" value="Pentatricopeptide repeat-containing protein mitochondrial"/>
    <property type="match status" value="1"/>
</dbReference>
<dbReference type="Pfam" id="PF20431">
    <property type="entry name" value="E_motif"/>
    <property type="match status" value="1"/>
</dbReference>
<dbReference type="InParanoid" id="D8S808"/>
<dbReference type="Gene3D" id="1.25.40.10">
    <property type="entry name" value="Tetratricopeptide repeat domain"/>
    <property type="match status" value="4"/>
</dbReference>
<dbReference type="FunFam" id="1.25.40.10:FF:001093">
    <property type="entry name" value="Pentatricopeptide repeat-containing protein At2g34400"/>
    <property type="match status" value="1"/>
</dbReference>
<dbReference type="InterPro" id="IPR002885">
    <property type="entry name" value="PPR_rpt"/>
</dbReference>
<dbReference type="PANTHER" id="PTHR24015">
    <property type="entry name" value="OS07G0578800 PROTEIN-RELATED"/>
    <property type="match status" value="1"/>
</dbReference>
<name>D8S808_SELML</name>
<dbReference type="Gramene" id="EFJ19334">
    <property type="protein sequence ID" value="EFJ19334"/>
    <property type="gene ID" value="SELMODRAFT_110780"/>
</dbReference>
<dbReference type="EMBL" id="GL377606">
    <property type="protein sequence ID" value="EFJ19334.1"/>
    <property type="molecule type" value="Genomic_DNA"/>
</dbReference>
<dbReference type="InterPro" id="IPR046848">
    <property type="entry name" value="E_motif"/>
</dbReference>
<dbReference type="InterPro" id="IPR046960">
    <property type="entry name" value="PPR_At4g14850-like_plant"/>
</dbReference>
<dbReference type="Pfam" id="PF14432">
    <property type="entry name" value="DYW_deaminase"/>
    <property type="match status" value="1"/>
</dbReference>
<evidence type="ECO:0000313" key="5">
    <source>
        <dbReference type="Proteomes" id="UP000001514"/>
    </source>
</evidence>
<dbReference type="Proteomes" id="UP000001514">
    <property type="component" value="Unassembled WGS sequence"/>
</dbReference>
<reference evidence="4 5" key="1">
    <citation type="journal article" date="2011" name="Science">
        <title>The Selaginella genome identifies genetic changes associated with the evolution of vascular plants.</title>
        <authorList>
            <person name="Banks J.A."/>
            <person name="Nishiyama T."/>
            <person name="Hasebe M."/>
            <person name="Bowman J.L."/>
            <person name="Gribskov M."/>
            <person name="dePamphilis C."/>
            <person name="Albert V.A."/>
            <person name="Aono N."/>
            <person name="Aoyama T."/>
            <person name="Ambrose B.A."/>
            <person name="Ashton N.W."/>
            <person name="Axtell M.J."/>
            <person name="Barker E."/>
            <person name="Barker M.S."/>
            <person name="Bennetzen J.L."/>
            <person name="Bonawitz N.D."/>
            <person name="Chapple C."/>
            <person name="Cheng C."/>
            <person name="Correa L.G."/>
            <person name="Dacre M."/>
            <person name="DeBarry J."/>
            <person name="Dreyer I."/>
            <person name="Elias M."/>
            <person name="Engstrom E.M."/>
            <person name="Estelle M."/>
            <person name="Feng L."/>
            <person name="Finet C."/>
            <person name="Floyd S.K."/>
            <person name="Frommer W.B."/>
            <person name="Fujita T."/>
            <person name="Gramzow L."/>
            <person name="Gutensohn M."/>
            <person name="Harholt J."/>
            <person name="Hattori M."/>
            <person name="Heyl A."/>
            <person name="Hirai T."/>
            <person name="Hiwatashi Y."/>
            <person name="Ishikawa M."/>
            <person name="Iwata M."/>
            <person name="Karol K.G."/>
            <person name="Koehler B."/>
            <person name="Kolukisaoglu U."/>
            <person name="Kubo M."/>
            <person name="Kurata T."/>
            <person name="Lalonde S."/>
            <person name="Li K."/>
            <person name="Li Y."/>
            <person name="Litt A."/>
            <person name="Lyons E."/>
            <person name="Manning G."/>
            <person name="Maruyama T."/>
            <person name="Michael T.P."/>
            <person name="Mikami K."/>
            <person name="Miyazaki S."/>
            <person name="Morinaga S."/>
            <person name="Murata T."/>
            <person name="Mueller-Roeber B."/>
            <person name="Nelson D.R."/>
            <person name="Obara M."/>
            <person name="Oguri Y."/>
            <person name="Olmstead R.G."/>
            <person name="Onodera N."/>
            <person name="Petersen B.L."/>
            <person name="Pils B."/>
            <person name="Prigge M."/>
            <person name="Rensing S.A."/>
            <person name="Riano-Pachon D.M."/>
            <person name="Roberts A.W."/>
            <person name="Sato Y."/>
            <person name="Scheller H.V."/>
            <person name="Schulz B."/>
            <person name="Schulz C."/>
            <person name="Shakirov E.V."/>
            <person name="Shibagaki N."/>
            <person name="Shinohara N."/>
            <person name="Shippen D.E."/>
            <person name="Soerensen I."/>
            <person name="Sotooka R."/>
            <person name="Sugimoto N."/>
            <person name="Sugita M."/>
            <person name="Sumikawa N."/>
            <person name="Tanurdzic M."/>
            <person name="Theissen G."/>
            <person name="Ulvskov P."/>
            <person name="Wakazuki S."/>
            <person name="Weng J.K."/>
            <person name="Willats W.W."/>
            <person name="Wipf D."/>
            <person name="Wolf P.G."/>
            <person name="Yang L."/>
            <person name="Zimmer A.D."/>
            <person name="Zhu Q."/>
            <person name="Mitros T."/>
            <person name="Hellsten U."/>
            <person name="Loque D."/>
            <person name="Otillar R."/>
            <person name="Salamov A."/>
            <person name="Schmutz J."/>
            <person name="Shapiro H."/>
            <person name="Lindquist E."/>
            <person name="Lucas S."/>
            <person name="Rokhsar D."/>
            <person name="Grigoriev I.V."/>
        </authorList>
    </citation>
    <scope>NUCLEOTIDE SEQUENCE [LARGE SCALE GENOMIC DNA]</scope>
</reference>
<evidence type="ECO:0000259" key="3">
    <source>
        <dbReference type="Pfam" id="PF14432"/>
    </source>
</evidence>
<dbReference type="KEGG" id="smo:SELMODRAFT_110780"/>
<gene>
    <name evidence="4" type="ORF">SELMODRAFT_110780</name>
</gene>
<dbReference type="InterPro" id="IPR011990">
    <property type="entry name" value="TPR-like_helical_dom_sf"/>
</dbReference>
<accession>D8S808</accession>
<dbReference type="OMA" id="CDSATRF"/>
<feature type="repeat" description="PPR" evidence="2">
    <location>
        <begin position="229"/>
        <end position="263"/>
    </location>
</feature>
<feature type="repeat" description="PPR" evidence="2">
    <location>
        <begin position="330"/>
        <end position="364"/>
    </location>
</feature>
<dbReference type="eggNOG" id="KOG4197">
    <property type="taxonomic scope" value="Eukaryota"/>
</dbReference>
<dbReference type="GO" id="GO:0008270">
    <property type="term" value="F:zinc ion binding"/>
    <property type="evidence" value="ECO:0007669"/>
    <property type="project" value="InterPro"/>
</dbReference>
<dbReference type="PANTHER" id="PTHR24015:SF548">
    <property type="entry name" value="OS08G0340900 PROTEIN"/>
    <property type="match status" value="1"/>
</dbReference>
<dbReference type="PROSITE" id="PS51375">
    <property type="entry name" value="PPR"/>
    <property type="match status" value="3"/>
</dbReference>
<sequence>MPAVELAGLSASLWRIPSRTAEILKLSDKVGDPGLLKATILNLCKNSGDDPSSKPDLETYASLLRQCASARALDLGQLLHEEIARRRFDGYTFLGNTLITMYGSCGDVDRAKKAFDRIDSRNNTVSWNSMIAGYAQNAFSKEALKLFKAMDLQGFQPNKVTFVSALDAAGNLGALPEGSAIHEEVLEHDCETDTAVATALINFFGKCPYCQSGDPHQVQAIFDRMRDRDDVSWSTLVGAYAQSNQHRTSMELFKKMDVEGYKPTRFTFMSVVDACGKLSALREGRVLHSSIMNSALKWDVVLQNGIVNMFGRCGSVEESSSAFQEMLQRDAVSWSIMISAFAHNGHGAEALETFLAMNLDGQTPDELTFVSILSVCAHAGLLRDARGHLVDMVGDYALVPGLDHYVCLVDLLCRSGRLGAAEELVETMPYEPHGSAWLTLLAACKMQGDLKRGARVGKSFLATDPDTSAPYALLSSIYAEAKRVNEMRIVRKAMEERGIKKQAGCSYIEVHDRVHEFKAGEVSHPRHRDILYELMQIQRKMVEAGCVRDTRLVSYDLEEEEKENLLTYHSEKLAIGLGLVTTRPGTELRVVKNLRVCSDCHTAIKFISRICGRRIVVRDCNRFHHFEDGVCSCNDYW</sequence>
<dbReference type="FunCoup" id="D8S808">
    <property type="interactions" value="988"/>
</dbReference>
<feature type="domain" description="DYW" evidence="3">
    <location>
        <begin position="546"/>
        <end position="637"/>
    </location>
</feature>
<dbReference type="HOGENOM" id="CLU_002706_37_8_1"/>
<dbReference type="AlphaFoldDB" id="D8S808"/>
<dbReference type="Pfam" id="PF01535">
    <property type="entry name" value="PPR"/>
    <property type="match status" value="5"/>
</dbReference>
<evidence type="ECO:0000256" key="1">
    <source>
        <dbReference type="ARBA" id="ARBA00022737"/>
    </source>
</evidence>
<dbReference type="InterPro" id="IPR032867">
    <property type="entry name" value="DYW_dom"/>
</dbReference>
<protein>
    <recommendedName>
        <fullName evidence="3">DYW domain-containing protein</fullName>
    </recommendedName>
</protein>
<evidence type="ECO:0000313" key="4">
    <source>
        <dbReference type="EMBL" id="EFJ19334.1"/>
    </source>
</evidence>
<dbReference type="GO" id="GO:0009451">
    <property type="term" value="P:RNA modification"/>
    <property type="evidence" value="ECO:0000318"/>
    <property type="project" value="GO_Central"/>
</dbReference>
<evidence type="ECO:0000256" key="2">
    <source>
        <dbReference type="PROSITE-ProRule" id="PRU00708"/>
    </source>
</evidence>
<dbReference type="GO" id="GO:0003723">
    <property type="term" value="F:RNA binding"/>
    <property type="evidence" value="ECO:0000318"/>
    <property type="project" value="GO_Central"/>
</dbReference>
<dbReference type="NCBIfam" id="TIGR00756">
    <property type="entry name" value="PPR"/>
    <property type="match status" value="2"/>
</dbReference>
<keyword evidence="1" id="KW-0677">Repeat</keyword>
<organism evidence="5">
    <name type="scientific">Selaginella moellendorffii</name>
    <name type="common">Spikemoss</name>
    <dbReference type="NCBI Taxonomy" id="88036"/>
    <lineage>
        <taxon>Eukaryota</taxon>
        <taxon>Viridiplantae</taxon>
        <taxon>Streptophyta</taxon>
        <taxon>Embryophyta</taxon>
        <taxon>Tracheophyta</taxon>
        <taxon>Lycopodiopsida</taxon>
        <taxon>Selaginellales</taxon>
        <taxon>Selaginellaceae</taxon>
        <taxon>Selaginella</taxon>
    </lineage>
</organism>
<dbReference type="Pfam" id="PF13041">
    <property type="entry name" value="PPR_2"/>
    <property type="match status" value="2"/>
</dbReference>
<proteinExistence type="predicted"/>